<dbReference type="InterPro" id="IPR010989">
    <property type="entry name" value="SNARE"/>
</dbReference>
<evidence type="ECO:0000256" key="2">
    <source>
        <dbReference type="RuleBase" id="RU003858"/>
    </source>
</evidence>
<dbReference type="GO" id="GO:0000149">
    <property type="term" value="F:SNARE binding"/>
    <property type="evidence" value="ECO:0007669"/>
    <property type="project" value="TreeGrafter"/>
</dbReference>
<evidence type="ECO:0000256" key="4">
    <source>
        <dbReference type="SAM" id="Phobius"/>
    </source>
</evidence>
<dbReference type="PROSITE" id="PS50192">
    <property type="entry name" value="T_SNARE"/>
    <property type="match status" value="1"/>
</dbReference>
<dbReference type="GO" id="GO:0048278">
    <property type="term" value="P:vesicle docking"/>
    <property type="evidence" value="ECO:0007669"/>
    <property type="project" value="TreeGrafter"/>
</dbReference>
<dbReference type="SMART" id="SM00397">
    <property type="entry name" value="t_SNARE"/>
    <property type="match status" value="1"/>
</dbReference>
<feature type="compositionally biased region" description="Polar residues" evidence="3">
    <location>
        <begin position="142"/>
        <end position="156"/>
    </location>
</feature>
<dbReference type="PROSITE" id="PS00914">
    <property type="entry name" value="SYNTAXIN"/>
    <property type="match status" value="1"/>
</dbReference>
<dbReference type="CDD" id="cd15847">
    <property type="entry name" value="SNARE_syntaxin7_like"/>
    <property type="match status" value="1"/>
</dbReference>
<dbReference type="Gene3D" id="1.20.58.70">
    <property type="match status" value="1"/>
</dbReference>
<name>A0A8J9ZGD9_BRALA</name>
<evidence type="ECO:0000313" key="7">
    <source>
        <dbReference type="Proteomes" id="UP000838412"/>
    </source>
</evidence>
<dbReference type="AlphaFoldDB" id="A0A8J9ZGD9"/>
<dbReference type="SUPFAM" id="SSF47661">
    <property type="entry name" value="t-snare proteins"/>
    <property type="match status" value="1"/>
</dbReference>
<protein>
    <submittedName>
        <fullName evidence="6">STX12 protein</fullName>
    </submittedName>
</protein>
<sequence length="296" mass="33667">MSRGEFGAYGSVETGGFDRRDDGYGVPRRAGYQEDGSNDVNRLCELTSTNIFTISNNASSLEKTLKQIGSANDSHQLRDRVHTMQQQTNLLVSETARCLKQLSQMTRGAPKPQKLQVDRLSNEFKQSVQRYGIIQKRVAEQSRMSVDTIRSPSRASQRGRKGFLDDDYGDESTSLLEEEQQRRRVEELQRQEQVIDFEGDIIREREERIREIEADILDINEVFRDLGTLVHEQGEMIDTIEANVEKAYGNVESGNKQLEKASQYQKKARKKMCCLLVVLLVVGGIIALIVYLSVKK</sequence>
<dbReference type="Proteomes" id="UP000838412">
    <property type="component" value="Chromosome 2"/>
</dbReference>
<comment type="similarity">
    <text evidence="1 2">Belongs to the syntaxin family.</text>
</comment>
<evidence type="ECO:0000256" key="1">
    <source>
        <dbReference type="ARBA" id="ARBA00009063"/>
    </source>
</evidence>
<dbReference type="GO" id="GO:0006906">
    <property type="term" value="P:vesicle fusion"/>
    <property type="evidence" value="ECO:0007669"/>
    <property type="project" value="TreeGrafter"/>
</dbReference>
<dbReference type="GO" id="GO:0006886">
    <property type="term" value="P:intracellular protein transport"/>
    <property type="evidence" value="ECO:0007669"/>
    <property type="project" value="InterPro"/>
</dbReference>
<dbReference type="InterPro" id="IPR000727">
    <property type="entry name" value="T_SNARE_dom"/>
</dbReference>
<evidence type="ECO:0000256" key="3">
    <source>
        <dbReference type="SAM" id="MobiDB-lite"/>
    </source>
</evidence>
<accession>A0A8J9ZGD9</accession>
<dbReference type="GO" id="GO:0012505">
    <property type="term" value="C:endomembrane system"/>
    <property type="evidence" value="ECO:0007669"/>
    <property type="project" value="TreeGrafter"/>
</dbReference>
<evidence type="ECO:0000313" key="6">
    <source>
        <dbReference type="EMBL" id="CAH1253174.1"/>
    </source>
</evidence>
<feature type="region of interest" description="Disordered" evidence="3">
    <location>
        <begin position="17"/>
        <end position="37"/>
    </location>
</feature>
<dbReference type="GO" id="GO:0031201">
    <property type="term" value="C:SNARE complex"/>
    <property type="evidence" value="ECO:0007669"/>
    <property type="project" value="TreeGrafter"/>
</dbReference>
<keyword evidence="4" id="KW-0472">Membrane</keyword>
<dbReference type="GO" id="GO:0005484">
    <property type="term" value="F:SNAP receptor activity"/>
    <property type="evidence" value="ECO:0007669"/>
    <property type="project" value="InterPro"/>
</dbReference>
<keyword evidence="4" id="KW-1133">Transmembrane helix</keyword>
<dbReference type="InterPro" id="IPR006012">
    <property type="entry name" value="Syntaxin/epimorphin_CS"/>
</dbReference>
<dbReference type="FunFam" id="1.20.5.110:FF:000059">
    <property type="entry name" value="Related to syntaxin 12"/>
    <property type="match status" value="1"/>
</dbReference>
<keyword evidence="7" id="KW-1185">Reference proteome</keyword>
<evidence type="ECO:0000259" key="5">
    <source>
        <dbReference type="PROSITE" id="PS50192"/>
    </source>
</evidence>
<gene>
    <name evidence="6" type="primary">STX12</name>
    <name evidence="6" type="ORF">BLAG_LOCUS13044</name>
</gene>
<keyword evidence="4" id="KW-0812">Transmembrane</keyword>
<dbReference type="InterPro" id="IPR006011">
    <property type="entry name" value="Syntaxin_N"/>
</dbReference>
<feature type="region of interest" description="Disordered" evidence="3">
    <location>
        <begin position="142"/>
        <end position="180"/>
    </location>
</feature>
<dbReference type="PANTHER" id="PTHR19957:SF38">
    <property type="entry name" value="LD27581P"/>
    <property type="match status" value="1"/>
</dbReference>
<dbReference type="Pfam" id="PF14523">
    <property type="entry name" value="Syntaxin_2"/>
    <property type="match status" value="1"/>
</dbReference>
<dbReference type="OrthoDB" id="75754at2759"/>
<dbReference type="Pfam" id="PF05739">
    <property type="entry name" value="SNARE"/>
    <property type="match status" value="1"/>
</dbReference>
<feature type="transmembrane region" description="Helical" evidence="4">
    <location>
        <begin position="273"/>
        <end position="294"/>
    </location>
</feature>
<dbReference type="EMBL" id="OV696687">
    <property type="protein sequence ID" value="CAH1253174.1"/>
    <property type="molecule type" value="Genomic_DNA"/>
</dbReference>
<dbReference type="InterPro" id="IPR045242">
    <property type="entry name" value="Syntaxin"/>
</dbReference>
<reference evidence="6" key="1">
    <citation type="submission" date="2022-01" db="EMBL/GenBank/DDBJ databases">
        <authorList>
            <person name="Braso-Vives M."/>
        </authorList>
    </citation>
    <scope>NUCLEOTIDE SEQUENCE</scope>
</reference>
<dbReference type="Gene3D" id="1.20.5.110">
    <property type="match status" value="1"/>
</dbReference>
<organism evidence="6 7">
    <name type="scientific">Branchiostoma lanceolatum</name>
    <name type="common">Common lancelet</name>
    <name type="synonym">Amphioxus lanceolatum</name>
    <dbReference type="NCBI Taxonomy" id="7740"/>
    <lineage>
        <taxon>Eukaryota</taxon>
        <taxon>Metazoa</taxon>
        <taxon>Chordata</taxon>
        <taxon>Cephalochordata</taxon>
        <taxon>Leptocardii</taxon>
        <taxon>Amphioxiformes</taxon>
        <taxon>Branchiostomatidae</taxon>
        <taxon>Branchiostoma</taxon>
    </lineage>
</organism>
<dbReference type="SMART" id="SM00503">
    <property type="entry name" value="SynN"/>
    <property type="match status" value="1"/>
</dbReference>
<dbReference type="PANTHER" id="PTHR19957">
    <property type="entry name" value="SYNTAXIN"/>
    <property type="match status" value="1"/>
</dbReference>
<feature type="domain" description="T-SNARE coiled-coil homology" evidence="5">
    <location>
        <begin position="199"/>
        <end position="261"/>
    </location>
</feature>
<proteinExistence type="inferred from homology"/>